<evidence type="ECO:0000256" key="1">
    <source>
        <dbReference type="SAM" id="MobiDB-lite"/>
    </source>
</evidence>
<dbReference type="AlphaFoldDB" id="A0A6A4GP71"/>
<dbReference type="PANTHER" id="PTHR22642:SF2">
    <property type="entry name" value="PROTEIN LONG AFTER FAR-RED 3"/>
    <property type="match status" value="1"/>
</dbReference>
<feature type="compositionally biased region" description="Low complexity" evidence="1">
    <location>
        <begin position="14"/>
        <end position="23"/>
    </location>
</feature>
<dbReference type="Gene3D" id="3.10.310.70">
    <property type="match status" value="1"/>
</dbReference>
<protein>
    <recommendedName>
        <fullName evidence="2">Amidohydrolase 3 domain-containing protein</fullName>
    </recommendedName>
</protein>
<feature type="compositionally biased region" description="Basic and acidic residues" evidence="1">
    <location>
        <begin position="1"/>
        <end position="11"/>
    </location>
</feature>
<dbReference type="Proteomes" id="UP000799118">
    <property type="component" value="Unassembled WGS sequence"/>
</dbReference>
<proteinExistence type="predicted"/>
<dbReference type="Pfam" id="PF07969">
    <property type="entry name" value="Amidohydro_3"/>
    <property type="match status" value="1"/>
</dbReference>
<dbReference type="InterPro" id="IPR011059">
    <property type="entry name" value="Metal-dep_hydrolase_composite"/>
</dbReference>
<dbReference type="EMBL" id="ML769821">
    <property type="protein sequence ID" value="KAE9387130.1"/>
    <property type="molecule type" value="Genomic_DNA"/>
</dbReference>
<reference evidence="3" key="1">
    <citation type="journal article" date="2019" name="Environ. Microbiol.">
        <title>Fungal ecological strategies reflected in gene transcription - a case study of two litter decomposers.</title>
        <authorList>
            <person name="Barbi F."/>
            <person name="Kohler A."/>
            <person name="Barry K."/>
            <person name="Baskaran P."/>
            <person name="Daum C."/>
            <person name="Fauchery L."/>
            <person name="Ihrmark K."/>
            <person name="Kuo A."/>
            <person name="LaButti K."/>
            <person name="Lipzen A."/>
            <person name="Morin E."/>
            <person name="Grigoriev I.V."/>
            <person name="Henrissat B."/>
            <person name="Lindahl B."/>
            <person name="Martin F."/>
        </authorList>
    </citation>
    <scope>NUCLEOTIDE SEQUENCE</scope>
    <source>
        <strain evidence="3">JB14</strain>
    </source>
</reference>
<dbReference type="PANTHER" id="PTHR22642">
    <property type="entry name" value="IMIDAZOLONEPROPIONASE"/>
    <property type="match status" value="1"/>
</dbReference>
<organism evidence="3 4">
    <name type="scientific">Gymnopus androsaceus JB14</name>
    <dbReference type="NCBI Taxonomy" id="1447944"/>
    <lineage>
        <taxon>Eukaryota</taxon>
        <taxon>Fungi</taxon>
        <taxon>Dikarya</taxon>
        <taxon>Basidiomycota</taxon>
        <taxon>Agaricomycotina</taxon>
        <taxon>Agaricomycetes</taxon>
        <taxon>Agaricomycetidae</taxon>
        <taxon>Agaricales</taxon>
        <taxon>Marasmiineae</taxon>
        <taxon>Omphalotaceae</taxon>
        <taxon>Gymnopus</taxon>
    </lineage>
</organism>
<dbReference type="InterPro" id="IPR013108">
    <property type="entry name" value="Amidohydro_3"/>
</dbReference>
<dbReference type="Gene3D" id="3.20.20.140">
    <property type="entry name" value="Metal-dependent hydrolases"/>
    <property type="match status" value="1"/>
</dbReference>
<dbReference type="Gene3D" id="2.30.40.10">
    <property type="entry name" value="Urease, subunit C, domain 1"/>
    <property type="match status" value="1"/>
</dbReference>
<dbReference type="GO" id="GO:0016810">
    <property type="term" value="F:hydrolase activity, acting on carbon-nitrogen (but not peptide) bonds"/>
    <property type="evidence" value="ECO:0007669"/>
    <property type="project" value="InterPro"/>
</dbReference>
<accession>A0A6A4GP71</accession>
<gene>
    <name evidence="3" type="ORF">BT96DRAFT_1025963</name>
</gene>
<dbReference type="SUPFAM" id="SSF51338">
    <property type="entry name" value="Composite domain of metallo-dependent hydrolases"/>
    <property type="match status" value="1"/>
</dbReference>
<keyword evidence="4" id="KW-1185">Reference proteome</keyword>
<feature type="region of interest" description="Disordered" evidence="1">
    <location>
        <begin position="1"/>
        <end position="23"/>
    </location>
</feature>
<evidence type="ECO:0000313" key="4">
    <source>
        <dbReference type="Proteomes" id="UP000799118"/>
    </source>
</evidence>
<dbReference type="OrthoDB" id="3501663at2759"/>
<dbReference type="InterPro" id="IPR033932">
    <property type="entry name" value="YtcJ-like"/>
</dbReference>
<dbReference type="SUPFAM" id="SSF51556">
    <property type="entry name" value="Metallo-dependent hydrolases"/>
    <property type="match status" value="1"/>
</dbReference>
<name>A0A6A4GP71_9AGAR</name>
<dbReference type="InterPro" id="IPR032466">
    <property type="entry name" value="Metal_Hydrolase"/>
</dbReference>
<evidence type="ECO:0000259" key="2">
    <source>
        <dbReference type="Pfam" id="PF07969"/>
    </source>
</evidence>
<sequence>MGSSHEFEKPPRARPTQTAPRKPRKPLGLVLLLAASLAALSFLYHSSQSTDTSFYAVCSADGDNVYTVDSENRVTQCLVVAGTDIVDSGSLVKVTERSVARGLASSRRDFSDNVHYLPEGSILVPSFTDSHVHSLEYGFHRLLPLDDGDSIPAIVSLVRSYILSDPDITANKSKWIYGWGFDKLSWPVEEWPTYHPFEEDPVTAGRPIWLTSKDGHAIWASKKVIELAEQRLPGGEWPEEVEGGVILRDDEGRPSGIFLDNALSLIHVATAEEDNLARFRLTVEDALANGITAMHDAGFLPETLEFYEKQVQKGEVLPIRMYAMHNFDDTAPYWGNTTEKLDYNRLRMRSVKLICDGAMRSGGAYLYEPYADDPTNTGFMRLSAELLNDIIPRFLRDGWQVNAHAIGDHANAMVLDAFEKAANEGIDLKKLRPRIEHAQIMREEDFERVGRLGVITSIQPTHATDDMWYGETRLGPDRVRGLYAFRSIMNSGARITLGSDIPVEGINPLYGFYAAITRTDKAGNSPHGRNGWFPDQKLTRLEALRGMTIDPAYASFSEHVLGSLEPGKKADFVVLSKNIMKIPPREVLETKVLATVLDGEVVYRYRDS</sequence>
<feature type="domain" description="Amidohydrolase 3" evidence="2">
    <location>
        <begin position="119"/>
        <end position="603"/>
    </location>
</feature>
<evidence type="ECO:0000313" key="3">
    <source>
        <dbReference type="EMBL" id="KAE9387130.1"/>
    </source>
</evidence>
<dbReference type="CDD" id="cd01300">
    <property type="entry name" value="YtcJ_like"/>
    <property type="match status" value="1"/>
</dbReference>